<name>A0A4Y2PKU5_ARAVE</name>
<reference evidence="1 2" key="1">
    <citation type="journal article" date="2019" name="Sci. Rep.">
        <title>Orb-weaving spider Araneus ventricosus genome elucidates the spidroin gene catalogue.</title>
        <authorList>
            <person name="Kono N."/>
            <person name="Nakamura H."/>
            <person name="Ohtoshi R."/>
            <person name="Moran D.A.P."/>
            <person name="Shinohara A."/>
            <person name="Yoshida Y."/>
            <person name="Fujiwara M."/>
            <person name="Mori M."/>
            <person name="Tomita M."/>
            <person name="Arakawa K."/>
        </authorList>
    </citation>
    <scope>NUCLEOTIDE SEQUENCE [LARGE SCALE GENOMIC DNA]</scope>
</reference>
<dbReference type="Proteomes" id="UP000499080">
    <property type="component" value="Unassembled WGS sequence"/>
</dbReference>
<evidence type="ECO:0000313" key="1">
    <source>
        <dbReference type="EMBL" id="GBN51739.1"/>
    </source>
</evidence>
<comment type="caution">
    <text evidence="1">The sequence shown here is derived from an EMBL/GenBank/DDBJ whole genome shotgun (WGS) entry which is preliminary data.</text>
</comment>
<gene>
    <name evidence="1" type="ORF">AVEN_262232_1</name>
</gene>
<dbReference type="EMBL" id="BGPR01011525">
    <property type="protein sequence ID" value="GBN51739.1"/>
    <property type="molecule type" value="Genomic_DNA"/>
</dbReference>
<dbReference type="AlphaFoldDB" id="A0A4Y2PKU5"/>
<proteinExistence type="predicted"/>
<organism evidence="1 2">
    <name type="scientific">Araneus ventricosus</name>
    <name type="common">Orbweaver spider</name>
    <name type="synonym">Epeira ventricosa</name>
    <dbReference type="NCBI Taxonomy" id="182803"/>
    <lineage>
        <taxon>Eukaryota</taxon>
        <taxon>Metazoa</taxon>
        <taxon>Ecdysozoa</taxon>
        <taxon>Arthropoda</taxon>
        <taxon>Chelicerata</taxon>
        <taxon>Arachnida</taxon>
        <taxon>Araneae</taxon>
        <taxon>Araneomorphae</taxon>
        <taxon>Entelegynae</taxon>
        <taxon>Araneoidea</taxon>
        <taxon>Araneidae</taxon>
        <taxon>Araneus</taxon>
    </lineage>
</organism>
<accession>A0A4Y2PKU5</accession>
<protein>
    <submittedName>
        <fullName evidence="1">Uncharacterized protein</fullName>
    </submittedName>
</protein>
<evidence type="ECO:0000313" key="2">
    <source>
        <dbReference type="Proteomes" id="UP000499080"/>
    </source>
</evidence>
<sequence length="95" mass="10605">MAYGQTSYGVRPVIHYKSTRSLSPTFFDFLGEPLTPSLPPSPHTQVLIYGPAIQMERWTSAPVGYPTFRSNCDRFLTLTTGFGLERSNLCSVEQS</sequence>
<keyword evidence="2" id="KW-1185">Reference proteome</keyword>